<organism evidence="1 2">
    <name type="scientific">Plakobranchus ocellatus</name>
    <dbReference type="NCBI Taxonomy" id="259542"/>
    <lineage>
        <taxon>Eukaryota</taxon>
        <taxon>Metazoa</taxon>
        <taxon>Spiralia</taxon>
        <taxon>Lophotrochozoa</taxon>
        <taxon>Mollusca</taxon>
        <taxon>Gastropoda</taxon>
        <taxon>Heterobranchia</taxon>
        <taxon>Euthyneura</taxon>
        <taxon>Panpulmonata</taxon>
        <taxon>Sacoglossa</taxon>
        <taxon>Placobranchoidea</taxon>
        <taxon>Plakobranchidae</taxon>
        <taxon>Plakobranchus</taxon>
    </lineage>
</organism>
<sequence>MSSSIKQQQQQQQDGFARYPLKMLLWLFIRTFENFRDHSTVAYRARHTTGLKGSLGLASLSHMYRPNAATNTSGFCLGAEGIEK</sequence>
<protein>
    <submittedName>
        <fullName evidence="1">Uncharacterized protein</fullName>
    </submittedName>
</protein>
<dbReference type="EMBL" id="BLXT01000624">
    <property type="protein sequence ID" value="GFN78950.1"/>
    <property type="molecule type" value="Genomic_DNA"/>
</dbReference>
<evidence type="ECO:0000313" key="2">
    <source>
        <dbReference type="Proteomes" id="UP000735302"/>
    </source>
</evidence>
<gene>
    <name evidence="1" type="ORF">PoB_000545600</name>
</gene>
<evidence type="ECO:0000313" key="1">
    <source>
        <dbReference type="EMBL" id="GFN78950.1"/>
    </source>
</evidence>
<name>A0AAV3XVC3_9GAST</name>
<dbReference type="AlphaFoldDB" id="A0AAV3XVC3"/>
<accession>A0AAV3XVC3</accession>
<proteinExistence type="predicted"/>
<reference evidence="1 2" key="1">
    <citation type="journal article" date="2021" name="Elife">
        <title>Chloroplast acquisition without the gene transfer in kleptoplastic sea slugs, Plakobranchus ocellatus.</title>
        <authorList>
            <person name="Maeda T."/>
            <person name="Takahashi S."/>
            <person name="Yoshida T."/>
            <person name="Shimamura S."/>
            <person name="Takaki Y."/>
            <person name="Nagai Y."/>
            <person name="Toyoda A."/>
            <person name="Suzuki Y."/>
            <person name="Arimoto A."/>
            <person name="Ishii H."/>
            <person name="Satoh N."/>
            <person name="Nishiyama T."/>
            <person name="Hasebe M."/>
            <person name="Maruyama T."/>
            <person name="Minagawa J."/>
            <person name="Obokata J."/>
            <person name="Shigenobu S."/>
        </authorList>
    </citation>
    <scope>NUCLEOTIDE SEQUENCE [LARGE SCALE GENOMIC DNA]</scope>
</reference>
<keyword evidence="2" id="KW-1185">Reference proteome</keyword>
<dbReference type="Proteomes" id="UP000735302">
    <property type="component" value="Unassembled WGS sequence"/>
</dbReference>
<comment type="caution">
    <text evidence="1">The sequence shown here is derived from an EMBL/GenBank/DDBJ whole genome shotgun (WGS) entry which is preliminary data.</text>
</comment>